<feature type="chain" id="PRO_5041947272" evidence="2">
    <location>
        <begin position="27"/>
        <end position="293"/>
    </location>
</feature>
<feature type="compositionally biased region" description="Basic and acidic residues" evidence="1">
    <location>
        <begin position="190"/>
        <end position="202"/>
    </location>
</feature>
<feature type="compositionally biased region" description="Basic and acidic residues" evidence="1">
    <location>
        <begin position="211"/>
        <end position="225"/>
    </location>
</feature>
<feature type="region of interest" description="Disordered" evidence="1">
    <location>
        <begin position="190"/>
        <end position="225"/>
    </location>
</feature>
<organism evidence="3 4">
    <name type="scientific">Acipenser oxyrinchus oxyrinchus</name>
    <dbReference type="NCBI Taxonomy" id="40147"/>
    <lineage>
        <taxon>Eukaryota</taxon>
        <taxon>Metazoa</taxon>
        <taxon>Chordata</taxon>
        <taxon>Craniata</taxon>
        <taxon>Vertebrata</taxon>
        <taxon>Euteleostomi</taxon>
        <taxon>Actinopterygii</taxon>
        <taxon>Chondrostei</taxon>
        <taxon>Acipenseriformes</taxon>
        <taxon>Acipenseridae</taxon>
        <taxon>Acipenser</taxon>
    </lineage>
</organism>
<comment type="caution">
    <text evidence="3">The sequence shown here is derived from an EMBL/GenBank/DDBJ whole genome shotgun (WGS) entry which is preliminary data.</text>
</comment>
<evidence type="ECO:0000256" key="1">
    <source>
        <dbReference type="SAM" id="MobiDB-lite"/>
    </source>
</evidence>
<feature type="signal peptide" evidence="2">
    <location>
        <begin position="1"/>
        <end position="26"/>
    </location>
</feature>
<protein>
    <submittedName>
        <fullName evidence="3">Uncharacterized protein</fullName>
    </submittedName>
</protein>
<gene>
    <name evidence="3" type="ORF">AOXY_G33669</name>
</gene>
<accession>A0AAD8CG85</accession>
<name>A0AAD8CG85_ACIOX</name>
<dbReference type="AlphaFoldDB" id="A0AAD8CG85"/>
<dbReference type="Proteomes" id="UP001230051">
    <property type="component" value="Unassembled WGS sequence"/>
</dbReference>
<reference evidence="3" key="1">
    <citation type="submission" date="2022-02" db="EMBL/GenBank/DDBJ databases">
        <title>Atlantic sturgeon de novo genome assembly.</title>
        <authorList>
            <person name="Stock M."/>
            <person name="Klopp C."/>
            <person name="Guiguen Y."/>
            <person name="Cabau C."/>
            <person name="Parinello H."/>
            <person name="Santidrian Yebra-Pimentel E."/>
            <person name="Kuhl H."/>
            <person name="Dirks R.P."/>
            <person name="Guessner J."/>
            <person name="Wuertz S."/>
            <person name="Du K."/>
            <person name="Schartl M."/>
        </authorList>
    </citation>
    <scope>NUCLEOTIDE SEQUENCE</scope>
    <source>
        <strain evidence="3">STURGEONOMICS-FGT-2020</strain>
        <tissue evidence="3">Whole blood</tissue>
    </source>
</reference>
<keyword evidence="4" id="KW-1185">Reference proteome</keyword>
<proteinExistence type="predicted"/>
<evidence type="ECO:0000313" key="3">
    <source>
        <dbReference type="EMBL" id="KAK1150639.1"/>
    </source>
</evidence>
<sequence>MGVETRLCGTLVLFCNRLWVLEQTDAMPLKHQGKEVTETGSPELQDELAHQNHVVLRESHIIGTRTAQSMPFVPPNLSGSPDIPRCNTDSVVHRKAHDRSVLTHDPRLIQSASLEVCKRFILDWAERLRTIAQNRVDLITDALQEAEGGCGHTEPQDSRAAAVEMFASQSLEECRDIIITWARELRNQCKPASDRGETDENKNVAQENAEDFSRQSQEKPEEGKEWNLEQCEVILKEWASELRSVTESCGLAQAESCGLDQLAVEKWTGELLCTVCPVIEFIMRALLEKSLLG</sequence>
<evidence type="ECO:0000313" key="4">
    <source>
        <dbReference type="Proteomes" id="UP001230051"/>
    </source>
</evidence>
<evidence type="ECO:0000256" key="2">
    <source>
        <dbReference type="SAM" id="SignalP"/>
    </source>
</evidence>
<dbReference type="EMBL" id="JAGXEW010000057">
    <property type="protein sequence ID" value="KAK1150639.1"/>
    <property type="molecule type" value="Genomic_DNA"/>
</dbReference>
<keyword evidence="2" id="KW-0732">Signal</keyword>